<reference evidence="1" key="1">
    <citation type="submission" date="2020-07" db="EMBL/GenBank/DDBJ databases">
        <title>Huge and variable diversity of episymbiotic CPR bacteria and DPANN archaea in groundwater ecosystems.</title>
        <authorList>
            <person name="He C.Y."/>
            <person name="Keren R."/>
            <person name="Whittaker M."/>
            <person name="Farag I.F."/>
            <person name="Doudna J."/>
            <person name="Cate J.H.D."/>
            <person name="Banfield J.F."/>
        </authorList>
    </citation>
    <scope>NUCLEOTIDE SEQUENCE</scope>
    <source>
        <strain evidence="1">NC_groundwater_1370_Ag_S-0.2um_69_93</strain>
    </source>
</reference>
<name>A0A932ZV48_UNCTE</name>
<dbReference type="EMBL" id="JACQRX010000298">
    <property type="protein sequence ID" value="MBI4252161.1"/>
    <property type="molecule type" value="Genomic_DNA"/>
</dbReference>
<protein>
    <submittedName>
        <fullName evidence="1">Uncharacterized protein</fullName>
    </submittedName>
</protein>
<dbReference type="AlphaFoldDB" id="A0A932ZV48"/>
<sequence length="68" mass="7581">MTPKEKAQEVAERIEATAHTVFGLPRDERSRAAAKEMADMLAQIEAVALRKEEEPIMPACREKEGGTR</sequence>
<evidence type="ECO:0000313" key="1">
    <source>
        <dbReference type="EMBL" id="MBI4252161.1"/>
    </source>
</evidence>
<accession>A0A932ZV48</accession>
<gene>
    <name evidence="1" type="ORF">HY618_06840</name>
</gene>
<evidence type="ECO:0000313" key="2">
    <source>
        <dbReference type="Proteomes" id="UP000752292"/>
    </source>
</evidence>
<organism evidence="1 2">
    <name type="scientific">Tectimicrobiota bacterium</name>
    <dbReference type="NCBI Taxonomy" id="2528274"/>
    <lineage>
        <taxon>Bacteria</taxon>
        <taxon>Pseudomonadati</taxon>
        <taxon>Nitrospinota/Tectimicrobiota group</taxon>
        <taxon>Candidatus Tectimicrobiota</taxon>
    </lineage>
</organism>
<comment type="caution">
    <text evidence="1">The sequence shown here is derived from an EMBL/GenBank/DDBJ whole genome shotgun (WGS) entry which is preliminary data.</text>
</comment>
<proteinExistence type="predicted"/>
<dbReference type="Proteomes" id="UP000752292">
    <property type="component" value="Unassembled WGS sequence"/>
</dbReference>